<evidence type="ECO:0000313" key="2">
    <source>
        <dbReference type="Proteomes" id="UP000711391"/>
    </source>
</evidence>
<name>A0A937LIG2_9GAMM</name>
<dbReference type="EMBL" id="JADHQD010000004">
    <property type="protein sequence ID" value="MBL6817973.1"/>
    <property type="molecule type" value="Genomic_DNA"/>
</dbReference>
<dbReference type="Proteomes" id="UP000711391">
    <property type="component" value="Unassembled WGS sequence"/>
</dbReference>
<accession>A0A937LIG2</accession>
<dbReference type="InterPro" id="IPR021241">
    <property type="entry name" value="CsiV"/>
</dbReference>
<dbReference type="Pfam" id="PF10972">
    <property type="entry name" value="CsiV"/>
    <property type="match status" value="1"/>
</dbReference>
<evidence type="ECO:0000313" key="1">
    <source>
        <dbReference type="EMBL" id="MBL6817973.1"/>
    </source>
</evidence>
<organism evidence="1 2">
    <name type="scientific">SAR86 cluster bacterium</name>
    <dbReference type="NCBI Taxonomy" id="2030880"/>
    <lineage>
        <taxon>Bacteria</taxon>
        <taxon>Pseudomonadati</taxon>
        <taxon>Pseudomonadota</taxon>
        <taxon>Gammaproteobacteria</taxon>
        <taxon>SAR86 cluster</taxon>
    </lineage>
</organism>
<comment type="caution">
    <text evidence="1">The sequence shown here is derived from an EMBL/GenBank/DDBJ whole genome shotgun (WGS) entry which is preliminary data.</text>
</comment>
<gene>
    <name evidence="1" type="ORF">ISQ64_01045</name>
</gene>
<sequence length="272" mass="31986">MLLNLDLFSNENLYEYEIELILIKNLNANTNEAFNKEFMPPASDVLNFYNPKLQLNALSYASEPNINFFNKLFENLKPVKKQNSSEDDQINKSIPNPKTWYRPTDNLIILNKLKNKLSSNSKYKVIGSYRWIQNIESKDNAKYLFNEDLDNQFGFYIKFYRSRFMHIAFKSYLGVIDSDINNITELKIKDYENLILKKNSDKNETNIEKINISLNKENLFIDITNKAISSNINTVNTGPIKLFIDEEKRIFNEEIHYFDHPYFGAIVSIKKI</sequence>
<dbReference type="AlphaFoldDB" id="A0A937LIG2"/>
<proteinExistence type="predicted"/>
<reference evidence="1" key="1">
    <citation type="submission" date="2020-10" db="EMBL/GenBank/DDBJ databases">
        <title>Microbiome of the Black Sea water column analyzed by genome centric metagenomics.</title>
        <authorList>
            <person name="Cabello-Yeves P.J."/>
            <person name="Callieri C."/>
            <person name="Picazo A."/>
            <person name="Mehrshad M."/>
            <person name="Haro-Moreno J.M."/>
            <person name="Roda-Garcia J."/>
            <person name="Dzembekova N."/>
            <person name="Slabakova V."/>
            <person name="Slabakova N."/>
            <person name="Moncheva S."/>
            <person name="Rodriguez-Valera F."/>
        </authorList>
    </citation>
    <scope>NUCLEOTIDE SEQUENCE</scope>
    <source>
        <strain evidence="1">BS307-5m-G50</strain>
    </source>
</reference>
<protein>
    <submittedName>
        <fullName evidence="1">Uncharacterized protein</fullName>
    </submittedName>
</protein>